<reference evidence="3" key="1">
    <citation type="submission" date="2025-08" db="UniProtKB">
        <authorList>
            <consortium name="RefSeq"/>
        </authorList>
    </citation>
    <scope>IDENTIFICATION</scope>
    <source>
        <tissue evidence="3">Sperm</tissue>
    </source>
</reference>
<sequence>MDRSSYWLSELAQRADWHSESENKLINDRLLQMELSMLSRYSSQWESPFRHALYGSGPLSLPSILGDIRQLAGGGEGARGARGRGARGARGGLS</sequence>
<dbReference type="Proteomes" id="UP001318040">
    <property type="component" value="Unplaced"/>
</dbReference>
<evidence type="ECO:0000256" key="1">
    <source>
        <dbReference type="SAM" id="MobiDB-lite"/>
    </source>
</evidence>
<dbReference type="RefSeq" id="XP_032800525.1">
    <property type="nucleotide sequence ID" value="XM_032944634.1"/>
</dbReference>
<evidence type="ECO:0000313" key="3">
    <source>
        <dbReference type="RefSeq" id="XP_032800525.1"/>
    </source>
</evidence>
<dbReference type="KEGG" id="pmrn:116937507"/>
<protein>
    <submittedName>
        <fullName evidence="3">Transferrin receptor protein 1-like</fullName>
    </submittedName>
</protein>
<feature type="region of interest" description="Disordered" evidence="1">
    <location>
        <begin position="74"/>
        <end position="94"/>
    </location>
</feature>
<dbReference type="SUPFAM" id="SSF47672">
    <property type="entry name" value="Transferrin receptor-like dimerisation domain"/>
    <property type="match status" value="1"/>
</dbReference>
<proteinExistence type="predicted"/>
<gene>
    <name evidence="3" type="primary">LOC116937507</name>
</gene>
<evidence type="ECO:0000313" key="2">
    <source>
        <dbReference type="Proteomes" id="UP001318040"/>
    </source>
</evidence>
<organism evidence="2 3">
    <name type="scientific">Petromyzon marinus</name>
    <name type="common">Sea lamprey</name>
    <dbReference type="NCBI Taxonomy" id="7757"/>
    <lineage>
        <taxon>Eukaryota</taxon>
        <taxon>Metazoa</taxon>
        <taxon>Chordata</taxon>
        <taxon>Craniata</taxon>
        <taxon>Vertebrata</taxon>
        <taxon>Cyclostomata</taxon>
        <taxon>Hyperoartia</taxon>
        <taxon>Petromyzontiformes</taxon>
        <taxon>Petromyzontidae</taxon>
        <taxon>Petromyzon</taxon>
    </lineage>
</organism>
<name>A0AAJ7WK37_PETMA</name>
<accession>A0AAJ7WK37</accession>
<dbReference type="AlphaFoldDB" id="A0AAJ7WK37"/>
<keyword evidence="2" id="KW-1185">Reference proteome</keyword>
<dbReference type="InterPro" id="IPR036757">
    <property type="entry name" value="TFR-like_dimer_dom_sf"/>
</dbReference>
<dbReference type="Gene3D" id="1.20.930.40">
    <property type="entry name" value="Transferrin receptor-like, dimerisation domain"/>
    <property type="match status" value="1"/>
</dbReference>